<name>A0A518BM33_9BACT</name>
<dbReference type="GO" id="GO:0016746">
    <property type="term" value="F:acyltransferase activity"/>
    <property type="evidence" value="ECO:0007669"/>
    <property type="project" value="UniProtKB-KW"/>
</dbReference>
<dbReference type="PANTHER" id="PTHR13285">
    <property type="entry name" value="ACYLTRANSFERASE"/>
    <property type="match status" value="1"/>
</dbReference>
<keyword evidence="6 10" id="KW-1133">Transmembrane helix</keyword>
<keyword evidence="8 9" id="KW-0012">Acyltransferase</keyword>
<evidence type="ECO:0000256" key="2">
    <source>
        <dbReference type="ARBA" id="ARBA00010323"/>
    </source>
</evidence>
<keyword evidence="4 9" id="KW-0808">Transferase</keyword>
<evidence type="ECO:0000256" key="1">
    <source>
        <dbReference type="ARBA" id="ARBA00004651"/>
    </source>
</evidence>
<feature type="transmembrane region" description="Helical" evidence="10">
    <location>
        <begin position="118"/>
        <end position="140"/>
    </location>
</feature>
<dbReference type="Proteomes" id="UP000316921">
    <property type="component" value="Chromosome"/>
</dbReference>
<dbReference type="EMBL" id="CP036287">
    <property type="protein sequence ID" value="QDU68006.1"/>
    <property type="molecule type" value="Genomic_DNA"/>
</dbReference>
<evidence type="ECO:0000256" key="4">
    <source>
        <dbReference type="ARBA" id="ARBA00022679"/>
    </source>
</evidence>
<dbReference type="GO" id="GO:0042121">
    <property type="term" value="P:alginic acid biosynthetic process"/>
    <property type="evidence" value="ECO:0007669"/>
    <property type="project" value="InterPro"/>
</dbReference>
<dbReference type="PANTHER" id="PTHR13285:SF23">
    <property type="entry name" value="TEICHOIC ACID D-ALANYLTRANSFERASE"/>
    <property type="match status" value="1"/>
</dbReference>
<dbReference type="AlphaFoldDB" id="A0A518BM33"/>
<feature type="transmembrane region" description="Helical" evidence="10">
    <location>
        <begin position="452"/>
        <end position="476"/>
    </location>
</feature>
<evidence type="ECO:0000256" key="5">
    <source>
        <dbReference type="ARBA" id="ARBA00022692"/>
    </source>
</evidence>
<evidence type="ECO:0000256" key="7">
    <source>
        <dbReference type="ARBA" id="ARBA00023136"/>
    </source>
</evidence>
<feature type="transmembrane region" description="Helical" evidence="10">
    <location>
        <begin position="324"/>
        <end position="344"/>
    </location>
</feature>
<comment type="similarity">
    <text evidence="2 9">Belongs to the membrane-bound acyltransferase family.</text>
</comment>
<dbReference type="InterPro" id="IPR051085">
    <property type="entry name" value="MB_O-acyltransferase"/>
</dbReference>
<accession>A0A518BM33</accession>
<evidence type="ECO:0000256" key="3">
    <source>
        <dbReference type="ARBA" id="ARBA00022475"/>
    </source>
</evidence>
<evidence type="ECO:0000313" key="12">
    <source>
        <dbReference type="Proteomes" id="UP000316921"/>
    </source>
</evidence>
<proteinExistence type="inferred from homology"/>
<evidence type="ECO:0000313" key="11">
    <source>
        <dbReference type="EMBL" id="QDU68006.1"/>
    </source>
</evidence>
<feature type="transmembrane region" description="Helical" evidence="10">
    <location>
        <begin position="50"/>
        <end position="66"/>
    </location>
</feature>
<dbReference type="PIRSF" id="PIRSF500217">
    <property type="entry name" value="AlgI"/>
    <property type="match status" value="1"/>
</dbReference>
<comment type="subcellular location">
    <subcellularLocation>
        <location evidence="1">Cell membrane</location>
        <topology evidence="1">Multi-pass membrane protein</topology>
    </subcellularLocation>
</comment>
<protein>
    <submittedName>
        <fullName evidence="11">Peptidoglycan O-acetyltransferase</fullName>
        <ecNumber evidence="11">2.3.1.-</ecNumber>
    </submittedName>
</protein>
<keyword evidence="5 10" id="KW-0812">Transmembrane</keyword>
<feature type="transmembrane region" description="Helical" evidence="10">
    <location>
        <begin position="365"/>
        <end position="383"/>
    </location>
</feature>
<dbReference type="RefSeq" id="WP_145066652.1">
    <property type="nucleotide sequence ID" value="NZ_CP036287.1"/>
</dbReference>
<dbReference type="EC" id="2.3.1.-" evidence="11"/>
<feature type="transmembrane region" description="Helical" evidence="10">
    <location>
        <begin position="152"/>
        <end position="172"/>
    </location>
</feature>
<dbReference type="InterPro" id="IPR004299">
    <property type="entry name" value="MBOAT_fam"/>
</dbReference>
<keyword evidence="12" id="KW-1185">Reference proteome</keyword>
<gene>
    <name evidence="11" type="primary">patA_4</name>
    <name evidence="11" type="ORF">Pla133_30970</name>
</gene>
<reference evidence="11 12" key="1">
    <citation type="submission" date="2019-02" db="EMBL/GenBank/DDBJ databases">
        <title>Deep-cultivation of Planctomycetes and their phenomic and genomic characterization uncovers novel biology.</title>
        <authorList>
            <person name="Wiegand S."/>
            <person name="Jogler M."/>
            <person name="Boedeker C."/>
            <person name="Pinto D."/>
            <person name="Vollmers J."/>
            <person name="Rivas-Marin E."/>
            <person name="Kohn T."/>
            <person name="Peeters S.H."/>
            <person name="Heuer A."/>
            <person name="Rast P."/>
            <person name="Oberbeckmann S."/>
            <person name="Bunk B."/>
            <person name="Jeske O."/>
            <person name="Meyerdierks A."/>
            <person name="Storesund J.E."/>
            <person name="Kallscheuer N."/>
            <person name="Luecker S."/>
            <person name="Lage O.M."/>
            <person name="Pohl T."/>
            <person name="Merkel B.J."/>
            <person name="Hornburger P."/>
            <person name="Mueller R.-W."/>
            <person name="Bruemmer F."/>
            <person name="Labrenz M."/>
            <person name="Spormann A.M."/>
            <person name="Op den Camp H."/>
            <person name="Overmann J."/>
            <person name="Amann R."/>
            <person name="Jetten M.S.M."/>
            <person name="Mascher T."/>
            <person name="Medema M.H."/>
            <person name="Devos D.P."/>
            <person name="Kaster A.-K."/>
            <person name="Ovreas L."/>
            <person name="Rohde M."/>
            <person name="Galperin M.Y."/>
            <person name="Jogler C."/>
        </authorList>
    </citation>
    <scope>NUCLEOTIDE SEQUENCE [LARGE SCALE GENOMIC DNA]</scope>
    <source>
        <strain evidence="11 12">Pla133</strain>
    </source>
</reference>
<organism evidence="11 12">
    <name type="scientific">Engelhardtia mirabilis</name>
    <dbReference type="NCBI Taxonomy" id="2528011"/>
    <lineage>
        <taxon>Bacteria</taxon>
        <taxon>Pseudomonadati</taxon>
        <taxon>Planctomycetota</taxon>
        <taxon>Planctomycetia</taxon>
        <taxon>Planctomycetia incertae sedis</taxon>
        <taxon>Engelhardtia</taxon>
    </lineage>
</organism>
<keyword evidence="7 9" id="KW-0472">Membrane</keyword>
<feature type="transmembrane region" description="Helical" evidence="10">
    <location>
        <begin position="412"/>
        <end position="431"/>
    </location>
</feature>
<dbReference type="InterPro" id="IPR024194">
    <property type="entry name" value="Ac/AlaTfrase_AlgI/DltB"/>
</dbReference>
<keyword evidence="3 9" id="KW-1003">Cell membrane</keyword>
<evidence type="ECO:0000256" key="10">
    <source>
        <dbReference type="SAM" id="Phobius"/>
    </source>
</evidence>
<feature type="transmembrane region" description="Helical" evidence="10">
    <location>
        <begin position="6"/>
        <end position="23"/>
    </location>
</feature>
<feature type="transmembrane region" description="Helical" evidence="10">
    <location>
        <begin position="78"/>
        <end position="98"/>
    </location>
</feature>
<evidence type="ECO:0000256" key="8">
    <source>
        <dbReference type="ARBA" id="ARBA00023315"/>
    </source>
</evidence>
<evidence type="ECO:0000256" key="6">
    <source>
        <dbReference type="ARBA" id="ARBA00022989"/>
    </source>
</evidence>
<dbReference type="Pfam" id="PF03062">
    <property type="entry name" value="MBOAT"/>
    <property type="match status" value="1"/>
</dbReference>
<dbReference type="PIRSF" id="PIRSF016636">
    <property type="entry name" value="AlgI_DltB"/>
    <property type="match status" value="1"/>
</dbReference>
<sequence>MLFNSLHFLWFFALVWGVYWALGRRPRLQNLLLLAASNFFYGYWDWRFLGLIWASTLIDFACGLAFERPGMTGTRRRAVLGISLASNLGLLGFFKYFDFFAASAAELLASLGLGAHEWTLGVILPVGISFYTFQTLSYTIDRYRGTIPAERSLVDFATYVAFFPQLVAGPIVRAAEFLPQVRARRVFRWSDQLEGLELALWGLFKKVVLADNLAPAVNAVFAGGGDEVGYLARIVGVYAFTLQIYGDFSGYTDIARGCAQAMGFRFPWNFRMPYFASDPQEFWRRWHISLSSWLRDYLYISLGGNRGGALVTYRNLMLTMLLGGLWHGAAWNFVLWGGYQGLLLSLHRAWSRRPSYRPASTRLGAAVRWVCFLQLVVLGWLFFRAESMAQIVGFLSPTQAGLLAGLPLSEHLASGLIVAAGATLVVLAWDLGLWRRGDAESPFEAARPGARAAVLVGLYLAVSLFGRFVGGEFIYFQF</sequence>
<dbReference type="GO" id="GO:0005886">
    <property type="term" value="C:plasma membrane"/>
    <property type="evidence" value="ECO:0007669"/>
    <property type="project" value="UniProtKB-SubCell"/>
</dbReference>
<dbReference type="KEGG" id="pbap:Pla133_30970"/>
<evidence type="ECO:0000256" key="9">
    <source>
        <dbReference type="PIRNR" id="PIRNR016636"/>
    </source>
</evidence>
<dbReference type="InterPro" id="IPR028362">
    <property type="entry name" value="AlgI"/>
</dbReference>